<accession>A0A6M2DZH4</accession>
<dbReference type="AlphaFoldDB" id="A0A6M2DZH4"/>
<protein>
    <submittedName>
        <fullName evidence="2">Putative secreted protein</fullName>
    </submittedName>
</protein>
<evidence type="ECO:0000313" key="2">
    <source>
        <dbReference type="EMBL" id="NOV51756.1"/>
    </source>
</evidence>
<name>A0A6M2DZH4_XENCH</name>
<keyword evidence="1" id="KW-0732">Signal</keyword>
<feature type="chain" id="PRO_5026797236" evidence="1">
    <location>
        <begin position="18"/>
        <end position="91"/>
    </location>
</feature>
<feature type="signal peptide" evidence="1">
    <location>
        <begin position="1"/>
        <end position="17"/>
    </location>
</feature>
<evidence type="ECO:0000256" key="1">
    <source>
        <dbReference type="SAM" id="SignalP"/>
    </source>
</evidence>
<organism evidence="2">
    <name type="scientific">Xenopsylla cheopis</name>
    <name type="common">Oriental rat flea</name>
    <name type="synonym">Pulex cheopis</name>
    <dbReference type="NCBI Taxonomy" id="163159"/>
    <lineage>
        <taxon>Eukaryota</taxon>
        <taxon>Metazoa</taxon>
        <taxon>Ecdysozoa</taxon>
        <taxon>Arthropoda</taxon>
        <taxon>Hexapoda</taxon>
        <taxon>Insecta</taxon>
        <taxon>Pterygota</taxon>
        <taxon>Neoptera</taxon>
        <taxon>Endopterygota</taxon>
        <taxon>Siphonaptera</taxon>
        <taxon>Pulicidae</taxon>
        <taxon>Xenopsyllinae</taxon>
        <taxon>Xenopsylla</taxon>
    </lineage>
</organism>
<sequence length="91" mass="9428">MSCKVGVIFCHLGLVLCILLPLCPMSFNVGVISAILVLSSASPKCAVAPPVSCHVGVIIHLGLVLLCAAPPCDLLPSWSCPLRPRCPAKPV</sequence>
<proteinExistence type="predicted"/>
<reference evidence="2" key="1">
    <citation type="submission" date="2020-03" db="EMBL/GenBank/DDBJ databases">
        <title>Transcriptomic Profiling of the Digestive Tract of the Rat Flea, Xenopsylla cheopis, Following Blood Feeding and Infection with Yersinia pestis.</title>
        <authorList>
            <person name="Bland D.M."/>
            <person name="Martens C.A."/>
            <person name="Virtaneva K."/>
            <person name="Kanakabandi K."/>
            <person name="Long D."/>
            <person name="Rosenke R."/>
            <person name="Saturday G.A."/>
            <person name="Hoyt F.H."/>
            <person name="Bruno D.P."/>
            <person name="Ribeiro J.M.C."/>
            <person name="Hinnebusch J."/>
        </authorList>
    </citation>
    <scope>NUCLEOTIDE SEQUENCE</scope>
</reference>
<dbReference type="EMBL" id="GIIL01008030">
    <property type="protein sequence ID" value="NOV51756.1"/>
    <property type="molecule type" value="Transcribed_RNA"/>
</dbReference>